<evidence type="ECO:0000313" key="9">
    <source>
        <dbReference type="Proteomes" id="UP001220478"/>
    </source>
</evidence>
<dbReference type="Proteomes" id="UP001220478">
    <property type="component" value="Chromosome"/>
</dbReference>
<gene>
    <name evidence="5" type="primary">murT</name>
    <name evidence="8" type="ORF">PYS61_03035</name>
</gene>
<comment type="subunit">
    <text evidence="5">Forms a heterodimer with GatD.</text>
</comment>
<keyword evidence="2 5" id="KW-0436">Ligase</keyword>
<evidence type="ECO:0000256" key="4">
    <source>
        <dbReference type="ARBA" id="ARBA00022840"/>
    </source>
</evidence>
<evidence type="ECO:0000256" key="1">
    <source>
        <dbReference type="ARBA" id="ARBA00004752"/>
    </source>
</evidence>
<keyword evidence="5" id="KW-0479">Metal-binding</keyword>
<dbReference type="Pfam" id="PF08245">
    <property type="entry name" value="Mur_ligase_M"/>
    <property type="match status" value="1"/>
</dbReference>
<evidence type="ECO:0000259" key="6">
    <source>
        <dbReference type="Pfam" id="PF08245"/>
    </source>
</evidence>
<keyword evidence="3 5" id="KW-0547">Nucleotide-binding</keyword>
<comment type="pathway">
    <text evidence="1 5">Cell wall biogenesis; peptidoglycan biosynthesis.</text>
</comment>
<proteinExistence type="inferred from homology"/>
<comment type="catalytic activity">
    <reaction evidence="5">
        <text>beta-D-GlcNAc-(1-&gt;4)-Mur2Ac(oyl-L-Ala-gamma-D-Glu-L-Lys-D-Ala-D-Ala)-di-trans,octa-cis-undecaprenyl diphosphate + ATP = beta-D-GlcNAc-(1-&gt;4)-Mur2Ac(oyl-L-Ala-gamma-D-O-P-Glu-L-Lys-D-Ala-D-Ala)-di-trans,octa-cis-undecaprenyl diphosphate + ADP</text>
        <dbReference type="Rhea" id="RHEA:59488"/>
        <dbReference type="ChEBI" id="CHEBI:30616"/>
        <dbReference type="ChEBI" id="CHEBI:60033"/>
        <dbReference type="ChEBI" id="CHEBI:143132"/>
        <dbReference type="ChEBI" id="CHEBI:456216"/>
    </reaction>
</comment>
<keyword evidence="5" id="KW-0133">Cell shape</keyword>
<feature type="binding site" evidence="5">
    <location>
        <position position="242"/>
    </location>
    <ligand>
        <name>Zn(2+)</name>
        <dbReference type="ChEBI" id="CHEBI:29105"/>
    </ligand>
</feature>
<dbReference type="InterPro" id="IPR036565">
    <property type="entry name" value="Mur-like_cat_sf"/>
</dbReference>
<dbReference type="Pfam" id="PF08353">
    <property type="entry name" value="MurT_C"/>
    <property type="match status" value="1"/>
</dbReference>
<dbReference type="PANTHER" id="PTHR23135">
    <property type="entry name" value="MUR LIGASE FAMILY MEMBER"/>
    <property type="match status" value="1"/>
</dbReference>
<keyword evidence="9" id="KW-1185">Reference proteome</keyword>
<keyword evidence="5" id="KW-0573">Peptidoglycan synthesis</keyword>
<feature type="active site" evidence="5">
    <location>
        <position position="418"/>
    </location>
</feature>
<accession>A0ABY8C9G3</accession>
<dbReference type="SUPFAM" id="SSF53623">
    <property type="entry name" value="MurD-like peptide ligases, catalytic domain"/>
    <property type="match status" value="1"/>
</dbReference>
<sequence length="523" mass="57772">MRTKLIRADIGLWQQVNCHLAVYTACLARKMLRFLHRGATVFPGKVALRLVPNILSYLVSGRDLIFVTGTNGKTTTVRFLVKILEAAGFKVITNVSGANLTDGIVAAILEHYQDLINDNPNPTESKLVLVMEIDEAYYGKLGTQVPWLITVLTNLFRDQLDRYGELSTTRKLISKGLGCQADSNCRELAPSGRTFITCADDAMSMSLYRCHNGKILTFGTDAAAMKPGHPSKLGDGNFCYFCGRELQYSAYNYAHLGIFKCENCDFRHQPADLVFKPLTPEAAAVAEATAATAGAADRSRNRNNYELTYAGEKAALHLCVGGRHNAYNAAAALLAATDYLHNKQIKDFSLQKMAASLSKIEAAFGRMERIELPDNKEICLILVKNPAGFNLAWDYLQEQSDLGGLCLALNSKVNDGKDVSWIWDISLETQGLQAADFAEIAGENYRIFLGGERALDLACRFYYAGFPAEHLQVEKDYNTLLDRAIAATPAGKCLYCLPNYTTMLAIRAALAAKYNLRDFWLED</sequence>
<comment type="function">
    <text evidence="5">The lipid II isoglutaminyl synthase complex catalyzes the formation of alpha-D-isoglutamine in the cell wall lipid II stem peptide. The MurT subunit catalyzes the ATP-dependent amidation of D-glutamate residue of lipid II, converting it to an isoglutamine residue.</text>
</comment>
<dbReference type="EC" id="6.3.5.13" evidence="5"/>
<evidence type="ECO:0000256" key="5">
    <source>
        <dbReference type="HAMAP-Rule" id="MF_02214"/>
    </source>
</evidence>
<comment type="catalytic activity">
    <reaction evidence="5">
        <text>beta-D-GlcNAc-(1-&gt;4)-Mur2Ac(oyl-L-Ala-gamma-D-Glu-L-Lys-D-Ala-D-Ala)-di-trans,octa-cis-undecaprenyl diphosphate + L-glutamine + ATP + H2O = beta-D-GlcNAc-(1-&gt;4)-Mur2Ac(oyl-L-Ala-D-isoglutaminyl-L-Lys-D-Ala-D-Ala)-di-trans,octa-cis-undecaprenyl diphosphate + L-glutamate + ADP + phosphate + H(+)</text>
        <dbReference type="Rhea" id="RHEA:57928"/>
        <dbReference type="ChEBI" id="CHEBI:15377"/>
        <dbReference type="ChEBI" id="CHEBI:15378"/>
        <dbReference type="ChEBI" id="CHEBI:29985"/>
        <dbReference type="ChEBI" id="CHEBI:30616"/>
        <dbReference type="ChEBI" id="CHEBI:43474"/>
        <dbReference type="ChEBI" id="CHEBI:58359"/>
        <dbReference type="ChEBI" id="CHEBI:60033"/>
        <dbReference type="ChEBI" id="CHEBI:62233"/>
        <dbReference type="ChEBI" id="CHEBI:456216"/>
        <dbReference type="EC" id="6.3.5.13"/>
    </reaction>
</comment>
<feature type="binding site" evidence="5">
    <location>
        <position position="261"/>
    </location>
    <ligand>
        <name>Zn(2+)</name>
        <dbReference type="ChEBI" id="CHEBI:29105"/>
    </ligand>
</feature>
<feature type="domain" description="Lipid II isoglutaminyl synthase (glutamine-hydrolyzing) subunit MurT C-terminal" evidence="7">
    <location>
        <begin position="382"/>
        <end position="503"/>
    </location>
</feature>
<evidence type="ECO:0000313" key="8">
    <source>
        <dbReference type="EMBL" id="WEG36159.1"/>
    </source>
</evidence>
<feature type="domain" description="Mur ligase central" evidence="6">
    <location>
        <begin position="67"/>
        <end position="224"/>
    </location>
</feature>
<dbReference type="InterPro" id="IPR013564">
    <property type="entry name" value="MurT_C"/>
</dbReference>
<feature type="binding site" evidence="5">
    <location>
        <position position="239"/>
    </location>
    <ligand>
        <name>Zn(2+)</name>
        <dbReference type="ChEBI" id="CHEBI:29105"/>
    </ligand>
</feature>
<evidence type="ECO:0000256" key="3">
    <source>
        <dbReference type="ARBA" id="ARBA00022741"/>
    </source>
</evidence>
<dbReference type="EMBL" id="CP118868">
    <property type="protein sequence ID" value="WEG36159.1"/>
    <property type="molecule type" value="Genomic_DNA"/>
</dbReference>
<organism evidence="8 9">
    <name type="scientific">Amygdalobacter indicium</name>
    <dbReference type="NCBI Taxonomy" id="3029272"/>
    <lineage>
        <taxon>Bacteria</taxon>
        <taxon>Bacillati</taxon>
        <taxon>Bacillota</taxon>
        <taxon>Clostridia</taxon>
        <taxon>Eubacteriales</taxon>
        <taxon>Oscillospiraceae</taxon>
        <taxon>Amygdalobacter</taxon>
    </lineage>
</organism>
<comment type="similarity">
    <text evidence="5">Belongs to the MurCDEF family. MurT subfamily.</text>
</comment>
<keyword evidence="5" id="KW-0862">Zinc</keyword>
<dbReference type="RefSeq" id="WP_315572182.1">
    <property type="nucleotide sequence ID" value="NZ_CP118868.1"/>
</dbReference>
<protein>
    <recommendedName>
        <fullName evidence="5">Lipid II isoglutaminyl synthase (glutamine-hydrolyzing) subunit MurT</fullName>
        <ecNumber evidence="5">6.3.5.13</ecNumber>
    </recommendedName>
</protein>
<feature type="binding site" evidence="5">
    <location>
        <position position="264"/>
    </location>
    <ligand>
        <name>Zn(2+)</name>
        <dbReference type="ChEBI" id="CHEBI:29105"/>
    </ligand>
</feature>
<dbReference type="Gene3D" id="3.40.1190.10">
    <property type="entry name" value="Mur-like, catalytic domain"/>
    <property type="match status" value="1"/>
</dbReference>
<reference evidence="8 9" key="1">
    <citation type="submission" date="2023-02" db="EMBL/GenBank/DDBJ databases">
        <title>Novel Oscillospiraceae bacterial genomes.</title>
        <authorList>
            <person name="Srinivasan S."/>
            <person name="Austin M.N."/>
            <person name="Fiedler T.L."/>
            <person name="Strenk S.M."/>
            <person name="Agnew K.J."/>
            <person name="Nagana Gowda G.A."/>
            <person name="Raftery D."/>
            <person name="Beamer M.A."/>
            <person name="Achilles S.L."/>
            <person name="Wiesenfeld H.C."/>
            <person name="Fredricks D.N."/>
            <person name="Hillier S.L."/>
        </authorList>
    </citation>
    <scope>NUCLEOTIDE SEQUENCE [LARGE SCALE GENOMIC DNA]</scope>
    <source>
        <strain evidence="8 9">CHIC02 1186E3-8</strain>
    </source>
</reference>
<dbReference type="InterPro" id="IPR013221">
    <property type="entry name" value="Mur_ligase_cen"/>
</dbReference>
<dbReference type="GO" id="GO:0016874">
    <property type="term" value="F:ligase activity"/>
    <property type="evidence" value="ECO:0007669"/>
    <property type="project" value="UniProtKB-KW"/>
</dbReference>
<dbReference type="InterPro" id="IPR018109">
    <property type="entry name" value="Folylpolyglutamate_synth_CS"/>
</dbReference>
<dbReference type="PROSITE" id="PS01011">
    <property type="entry name" value="FOLYLPOLYGLU_SYNT_1"/>
    <property type="match status" value="1"/>
</dbReference>
<dbReference type="HAMAP" id="MF_02214">
    <property type="entry name" value="Lipid_II_synth_MurT"/>
    <property type="match status" value="1"/>
</dbReference>
<dbReference type="PANTHER" id="PTHR23135:SF7">
    <property type="entry name" value="LIPID II ISOGLUTAMINYL SYNTHASE (GLUTAMINE-HYDROLYZING) SUBUNIT MURT"/>
    <property type="match status" value="1"/>
</dbReference>
<dbReference type="InterPro" id="IPR043703">
    <property type="entry name" value="Lipid_II_synth_MurT"/>
</dbReference>
<keyword evidence="5" id="KW-0961">Cell wall biogenesis/degradation</keyword>
<keyword evidence="4 5" id="KW-0067">ATP-binding</keyword>
<evidence type="ECO:0000259" key="7">
    <source>
        <dbReference type="Pfam" id="PF08353"/>
    </source>
</evidence>
<evidence type="ECO:0000256" key="2">
    <source>
        <dbReference type="ARBA" id="ARBA00022598"/>
    </source>
</evidence>
<name>A0ABY8C9G3_9FIRM</name>
<comment type="catalytic activity">
    <reaction evidence="5">
        <text>beta-D-GlcNAc-(1-&gt;4)-Mur2Ac(oyl-L-Ala-gamma-D-O-P-Glu-L-Lys-D-Ala-D-Ala)-di-trans,octa-cis-undecaprenyl diphosphate + NH4(+) = beta-D-GlcNAc-(1-&gt;4)-Mur2Ac(oyl-L-Ala-D-isoglutaminyl-L-Lys-D-Ala-D-Ala)-di-trans,octa-cis-undecaprenyl diphosphate + phosphate + H(+)</text>
        <dbReference type="Rhea" id="RHEA:57932"/>
        <dbReference type="ChEBI" id="CHEBI:15378"/>
        <dbReference type="ChEBI" id="CHEBI:28938"/>
        <dbReference type="ChEBI" id="CHEBI:43474"/>
        <dbReference type="ChEBI" id="CHEBI:62233"/>
        <dbReference type="ChEBI" id="CHEBI:143132"/>
    </reaction>
</comment>